<keyword evidence="7" id="KW-1133">Transmembrane helix</keyword>
<dbReference type="PANTHER" id="PTHR14155:SF625">
    <property type="entry name" value="OS02G0248240 PROTEIN"/>
    <property type="match status" value="1"/>
</dbReference>
<dbReference type="GO" id="GO:0008270">
    <property type="term" value="F:zinc ion binding"/>
    <property type="evidence" value="ECO:0007669"/>
    <property type="project" value="UniProtKB-KW"/>
</dbReference>
<dbReference type="STRING" id="4565.A0A3B6GZX5"/>
<dbReference type="SMR" id="A0A3B6GZX5"/>
<name>A0A3B6GZX5_WHEAT</name>
<evidence type="ECO:0000256" key="5">
    <source>
        <dbReference type="ARBA" id="ARBA00022833"/>
    </source>
</evidence>
<evidence type="ECO:0000256" key="6">
    <source>
        <dbReference type="ARBA" id="ARBA00024209"/>
    </source>
</evidence>
<evidence type="ECO:0000256" key="2">
    <source>
        <dbReference type="ARBA" id="ARBA00012483"/>
    </source>
</evidence>
<dbReference type="Gene3D" id="3.30.40.10">
    <property type="entry name" value="Zinc/RING finger domain, C3HC4 (zinc finger)"/>
    <property type="match status" value="1"/>
</dbReference>
<dbReference type="Gramene" id="TraesCAD_scaffold_117606_01G000100.1">
    <property type="protein sequence ID" value="TraesCAD_scaffold_117606_01G000100.1"/>
    <property type="gene ID" value="TraesCAD_scaffold_117606_01G000100"/>
</dbReference>
<dbReference type="Gramene" id="TraesSYM3D03G01980260.1">
    <property type="protein sequence ID" value="TraesSYM3D03G01980260.1.CDS1"/>
    <property type="gene ID" value="TraesSYM3D03G01980260"/>
</dbReference>
<evidence type="ECO:0000256" key="4">
    <source>
        <dbReference type="ARBA" id="ARBA00022771"/>
    </source>
</evidence>
<dbReference type="AlphaFoldDB" id="A0A3B6GZX5"/>
<dbReference type="Gramene" id="TraesJAG3D03G01964020.1">
    <property type="protein sequence ID" value="TraesJAG3D03G01964020.1.CDS1"/>
    <property type="gene ID" value="TraesJAG3D03G01964020"/>
</dbReference>
<organism evidence="9">
    <name type="scientific">Triticum aestivum</name>
    <name type="common">Wheat</name>
    <dbReference type="NCBI Taxonomy" id="4565"/>
    <lineage>
        <taxon>Eukaryota</taxon>
        <taxon>Viridiplantae</taxon>
        <taxon>Streptophyta</taxon>
        <taxon>Embryophyta</taxon>
        <taxon>Tracheophyta</taxon>
        <taxon>Spermatophyta</taxon>
        <taxon>Magnoliopsida</taxon>
        <taxon>Liliopsida</taxon>
        <taxon>Poales</taxon>
        <taxon>Poaceae</taxon>
        <taxon>BOP clade</taxon>
        <taxon>Pooideae</taxon>
        <taxon>Triticodae</taxon>
        <taxon>Triticeae</taxon>
        <taxon>Triticinae</taxon>
        <taxon>Triticum</taxon>
    </lineage>
</organism>
<dbReference type="InterPro" id="IPR053238">
    <property type="entry name" value="RING-H2_zinc_finger"/>
</dbReference>
<evidence type="ECO:0000256" key="1">
    <source>
        <dbReference type="ARBA" id="ARBA00000900"/>
    </source>
</evidence>
<dbReference type="SUPFAM" id="SSF57850">
    <property type="entry name" value="RING/U-box"/>
    <property type="match status" value="1"/>
</dbReference>
<keyword evidence="4" id="KW-0863">Zinc-finger</keyword>
<dbReference type="OrthoDB" id="8062037at2759"/>
<evidence type="ECO:0000256" key="7">
    <source>
        <dbReference type="SAM" id="Phobius"/>
    </source>
</evidence>
<dbReference type="Gramene" id="TraesARI3D03G01990010.1">
    <property type="protein sequence ID" value="TraesARI3D03G01990010.1.CDS1"/>
    <property type="gene ID" value="TraesARI3D03G01990010"/>
</dbReference>
<dbReference type="PANTHER" id="PTHR14155">
    <property type="entry name" value="RING FINGER DOMAIN-CONTAINING"/>
    <property type="match status" value="1"/>
</dbReference>
<keyword evidence="5" id="KW-0862">Zinc</keyword>
<keyword evidence="7" id="KW-0812">Transmembrane</keyword>
<dbReference type="Gramene" id="TraesJUL3D03G01973910.1">
    <property type="protein sequence ID" value="TraesJUL3D03G01973910.1.CDS1"/>
    <property type="gene ID" value="TraesJUL3D03G01973910"/>
</dbReference>
<keyword evidence="7" id="KW-0472">Membrane</keyword>
<evidence type="ECO:0000313" key="9">
    <source>
        <dbReference type="EnsemblPlants" id="TraesCS3D02G406200.1.cds1"/>
    </source>
</evidence>
<reference evidence="9" key="1">
    <citation type="submission" date="2018-08" db="EMBL/GenBank/DDBJ databases">
        <authorList>
            <person name="Rossello M."/>
        </authorList>
    </citation>
    <scope>NUCLEOTIDE SEQUENCE [LARGE SCALE GENOMIC DNA]</scope>
    <source>
        <strain evidence="9">cv. Chinese Spring</strain>
    </source>
</reference>
<dbReference type="InterPro" id="IPR001841">
    <property type="entry name" value="Znf_RING"/>
</dbReference>
<dbReference type="EC" id="2.3.2.27" evidence="2"/>
<feature type="transmembrane region" description="Helical" evidence="7">
    <location>
        <begin position="6"/>
        <end position="31"/>
    </location>
</feature>
<feature type="transmembrane region" description="Helical" evidence="7">
    <location>
        <begin position="43"/>
        <end position="71"/>
    </location>
</feature>
<dbReference type="OMA" id="CCFTVSL"/>
<dbReference type="Pfam" id="PF17123">
    <property type="entry name" value="zf-RING_11"/>
    <property type="match status" value="1"/>
</dbReference>
<dbReference type="Gramene" id="TraesSTA3D03G01951040.1">
    <property type="protein sequence ID" value="TraesSTA3D03G01951040.1.CDS1"/>
    <property type="gene ID" value="TraesSTA3D03G01951040"/>
</dbReference>
<evidence type="ECO:0000256" key="3">
    <source>
        <dbReference type="ARBA" id="ARBA00022723"/>
    </source>
</evidence>
<protein>
    <recommendedName>
        <fullName evidence="2">RING-type E3 ubiquitin transferase</fullName>
        <ecNumber evidence="2">2.3.2.27</ecNumber>
    </recommendedName>
</protein>
<dbReference type="Proteomes" id="UP000019116">
    <property type="component" value="Chromosome 3D"/>
</dbReference>
<dbReference type="Gramene" id="TraesWEE_scaffold_031298_01G000500.1">
    <property type="protein sequence ID" value="TraesWEE_scaffold_031298_01G000500.1"/>
    <property type="gene ID" value="TraesWEE_scaffold_031298_01G000500"/>
</dbReference>
<dbReference type="Gramene" id="TraesCS3D02G406200.1">
    <property type="protein sequence ID" value="TraesCS3D02G406200.1.cds1"/>
    <property type="gene ID" value="TraesCS3D02G406200"/>
</dbReference>
<accession>A0A3B6GZX5</accession>
<dbReference type="Gramene" id="TraesNOR3D03G01982370.1">
    <property type="protein sequence ID" value="TraesNOR3D03G01982370.1.CDS1"/>
    <property type="gene ID" value="TraesNOR3D03G01982370"/>
</dbReference>
<evidence type="ECO:0000259" key="8">
    <source>
        <dbReference type="Pfam" id="PF17123"/>
    </source>
</evidence>
<dbReference type="Gramene" id="TraesMAC3D03G01954920.1">
    <property type="protein sequence ID" value="TraesMAC3D03G01954920.1.CDS1"/>
    <property type="gene ID" value="TraesMAC3D03G01954920"/>
</dbReference>
<keyword evidence="3" id="KW-0479">Metal-binding</keyword>
<dbReference type="InterPro" id="IPR013083">
    <property type="entry name" value="Znf_RING/FYVE/PHD"/>
</dbReference>
<sequence>MSMDCFILAFALPVVYITSIYSTAVMVSIFIDQVRRPNSMGSIVAFSFVLIIWVTFIAGACTLLCCFTVSLPAVRRCLASVPGALRGAGRLLCLPSGASAGLRRGSDGGGGSALPLDQTPSHMPVLAREQPVHGGARVAPAYDILAYEQPEGAGGSKCAVCLGEVEKGDTVKRLPVCLHMFH</sequence>
<evidence type="ECO:0000313" key="10">
    <source>
        <dbReference type="Proteomes" id="UP000019116"/>
    </source>
</evidence>
<dbReference type="EnsemblPlants" id="TraesCS3D02G406200.1">
    <property type="protein sequence ID" value="TraesCS3D02G406200.1.cds1"/>
    <property type="gene ID" value="TraesCS3D02G406200"/>
</dbReference>
<dbReference type="Gramene" id="TraesROB_scaffold_055512_01G000100.1">
    <property type="protein sequence ID" value="TraesROB_scaffold_055512_01G000100.1"/>
    <property type="gene ID" value="TraesROB_scaffold_055512_01G000100"/>
</dbReference>
<dbReference type="GO" id="GO:0061630">
    <property type="term" value="F:ubiquitin protein ligase activity"/>
    <property type="evidence" value="ECO:0007669"/>
    <property type="project" value="UniProtKB-EC"/>
</dbReference>
<comment type="catalytic activity">
    <reaction evidence="1">
        <text>S-ubiquitinyl-[E2 ubiquitin-conjugating enzyme]-L-cysteine + [acceptor protein]-L-lysine = [E2 ubiquitin-conjugating enzyme]-L-cysteine + N(6)-ubiquitinyl-[acceptor protein]-L-lysine.</text>
        <dbReference type="EC" id="2.3.2.27"/>
    </reaction>
</comment>
<dbReference type="Gramene" id="TraesRN3D0100933900.1">
    <property type="protein sequence ID" value="TraesRN3D0100933900.1"/>
    <property type="gene ID" value="TraesRN3D0100933900"/>
</dbReference>
<feature type="domain" description="RING-type" evidence="8">
    <location>
        <begin position="158"/>
        <end position="182"/>
    </location>
</feature>
<keyword evidence="10" id="KW-1185">Reference proteome</keyword>
<dbReference type="RefSeq" id="XP_044353784.1">
    <property type="nucleotide sequence ID" value="XM_044497849.1"/>
</dbReference>
<gene>
    <name evidence="9" type="primary">LOC123075184</name>
</gene>
<dbReference type="Gramene" id="TraesPARA_EIv1.0_1147360.1">
    <property type="protein sequence ID" value="TraesPARA_EIv1.0_1147360.1.CDS1"/>
    <property type="gene ID" value="TraesPARA_EIv1.0_1147360"/>
</dbReference>
<comment type="similarity">
    <text evidence="6">Belongs to the RING-type zinc finger family. ATL subfamily.</text>
</comment>
<reference evidence="9" key="2">
    <citation type="submission" date="2018-10" db="UniProtKB">
        <authorList>
            <consortium name="EnsemblPlants"/>
        </authorList>
    </citation>
    <scope>IDENTIFICATION</scope>
</reference>
<dbReference type="Gramene" id="TraesLAC3D03G01897680.1">
    <property type="protein sequence ID" value="TraesLAC3D03G01897680.1.CDS1"/>
    <property type="gene ID" value="TraesLAC3D03G01897680"/>
</dbReference>
<proteinExistence type="inferred from homology"/>
<dbReference type="Gramene" id="TraesCLE_scaffold_026201_01G000600.1">
    <property type="protein sequence ID" value="TraesCLE_scaffold_026201_01G000600.1"/>
    <property type="gene ID" value="TraesCLE_scaffold_026201_01G000600"/>
</dbReference>
<dbReference type="Gramene" id="TraesCS3D03G0895100.1">
    <property type="protein sequence ID" value="TraesCS3D03G0895100.1.CDS1"/>
    <property type="gene ID" value="TraesCS3D03G0895100"/>
</dbReference>
<dbReference type="Gramene" id="TraesLDM3D03G01954310.1">
    <property type="protein sequence ID" value="TraesLDM3D03G01954310.1.CDS1"/>
    <property type="gene ID" value="TraesLDM3D03G01954310"/>
</dbReference>
<dbReference type="GeneID" id="123075184"/>